<accession>A0A9Q2ET34</accession>
<dbReference type="RefSeq" id="WP_193397447.1">
    <property type="nucleotide sequence ID" value="NZ_CP065177.1"/>
</dbReference>
<protein>
    <submittedName>
        <fullName evidence="1">Uncharacterized protein</fullName>
    </submittedName>
</protein>
<evidence type="ECO:0000313" key="1">
    <source>
        <dbReference type="EMBL" id="URG49533.1"/>
    </source>
</evidence>
<dbReference type="EMBL" id="CP065177">
    <property type="protein sequence ID" value="URG49533.1"/>
    <property type="molecule type" value="Genomic_DNA"/>
</dbReference>
<dbReference type="KEGG" id="pqu:IG609_002835"/>
<keyword evidence="2" id="KW-1185">Reference proteome</keyword>
<proteinExistence type="predicted"/>
<dbReference type="Proteomes" id="UP000806577">
    <property type="component" value="Chromosome"/>
</dbReference>
<sequence length="67" mass="7550">MNIEFIGGNLDGQIISPINKEELSGLGYRLQLKGEARGNELAHCIAVPIEWTPEEGHKAVMEKYRRQ</sequence>
<dbReference type="AlphaFoldDB" id="A0A9Q2ET34"/>
<name>A0A9Q2ET34_9GAMM</name>
<organism evidence="1 2">
    <name type="scientific">Pectobacterium quasiaquaticum</name>
    <dbReference type="NCBI Taxonomy" id="2774015"/>
    <lineage>
        <taxon>Bacteria</taxon>
        <taxon>Pseudomonadati</taxon>
        <taxon>Pseudomonadota</taxon>
        <taxon>Gammaproteobacteria</taxon>
        <taxon>Enterobacterales</taxon>
        <taxon>Pectobacteriaceae</taxon>
        <taxon>Pectobacterium</taxon>
    </lineage>
</organism>
<reference evidence="1 2" key="1">
    <citation type="journal article" date="2021" name="Int. J. Syst. Evol. Microbiol.">
        <title>&lt;i&gt;Pectobacterium quasiaquaticum&lt;/i&gt; sp. nov., isolated from waterways.</title>
        <authorList>
            <person name="Ben Moussa H."/>
            <person name="Pedron J."/>
            <person name="Bertrand C."/>
            <person name="Hecquet A."/>
            <person name="Barny M.A."/>
        </authorList>
    </citation>
    <scope>NUCLEOTIDE SEQUENCE [LARGE SCALE GENOMIC DNA]</scope>
    <source>
        <strain evidence="1 2">A477-S1-J17</strain>
    </source>
</reference>
<gene>
    <name evidence="1" type="ORF">IG609_002835</name>
</gene>
<evidence type="ECO:0000313" key="2">
    <source>
        <dbReference type="Proteomes" id="UP000806577"/>
    </source>
</evidence>